<keyword evidence="5" id="KW-1185">Reference proteome</keyword>
<dbReference type="Gene3D" id="3.40.630.10">
    <property type="entry name" value="Zn peptidases"/>
    <property type="match status" value="1"/>
</dbReference>
<dbReference type="PANTHER" id="PTHR30575">
    <property type="entry name" value="PEPTIDASE M20"/>
    <property type="match status" value="1"/>
</dbReference>
<dbReference type="PANTHER" id="PTHR30575:SF8">
    <property type="entry name" value="PEPTIDASE M20 DOMAIN-CONTAINING PROTEIN 2"/>
    <property type="match status" value="1"/>
</dbReference>
<dbReference type="CDD" id="cd05672">
    <property type="entry name" value="M20_ACY1L2-like"/>
    <property type="match status" value="1"/>
</dbReference>
<dbReference type="PIRSF" id="PIRSF037226">
    <property type="entry name" value="Amidohydrolase_ACY1L2_prd"/>
    <property type="match status" value="1"/>
</dbReference>
<dbReference type="InterPro" id="IPR017144">
    <property type="entry name" value="Xaa-Arg_dipeptidase"/>
</dbReference>
<gene>
    <name evidence="4" type="ORF">H2204_000990</name>
</gene>
<protein>
    <recommendedName>
        <fullName evidence="2">Peptidase M20 domain-containing protein 2</fullName>
    </recommendedName>
</protein>
<organism evidence="4 5">
    <name type="scientific">Knufia peltigerae</name>
    <dbReference type="NCBI Taxonomy" id="1002370"/>
    <lineage>
        <taxon>Eukaryota</taxon>
        <taxon>Fungi</taxon>
        <taxon>Dikarya</taxon>
        <taxon>Ascomycota</taxon>
        <taxon>Pezizomycotina</taxon>
        <taxon>Eurotiomycetes</taxon>
        <taxon>Chaetothyriomycetidae</taxon>
        <taxon>Chaetothyriales</taxon>
        <taxon>Trichomeriaceae</taxon>
        <taxon>Knufia</taxon>
    </lineage>
</organism>
<dbReference type="InterPro" id="IPR036264">
    <property type="entry name" value="Bact_exopeptidase_dim_dom"/>
</dbReference>
<dbReference type="Gene3D" id="3.30.70.360">
    <property type="match status" value="1"/>
</dbReference>
<reference evidence="4" key="1">
    <citation type="submission" date="2022-10" db="EMBL/GenBank/DDBJ databases">
        <title>Culturing micro-colonial fungi from biological soil crusts in the Mojave desert and describing Neophaeococcomyces mojavensis, and introducing the new genera and species Taxawa tesnikishii.</title>
        <authorList>
            <person name="Kurbessoian T."/>
            <person name="Stajich J.E."/>
        </authorList>
    </citation>
    <scope>NUCLEOTIDE SEQUENCE</scope>
    <source>
        <strain evidence="4">TK_35</strain>
    </source>
</reference>
<comment type="caution">
    <text evidence="4">The sequence shown here is derived from an EMBL/GenBank/DDBJ whole genome shotgun (WGS) entry which is preliminary data.</text>
</comment>
<dbReference type="SUPFAM" id="SSF53187">
    <property type="entry name" value="Zn-dependent exopeptidases"/>
    <property type="match status" value="1"/>
</dbReference>
<dbReference type="AlphaFoldDB" id="A0AA39D2E5"/>
<dbReference type="Pfam" id="PF07687">
    <property type="entry name" value="M20_dimer"/>
    <property type="match status" value="1"/>
</dbReference>
<dbReference type="InterPro" id="IPR011650">
    <property type="entry name" value="Peptidase_M20_dimer"/>
</dbReference>
<evidence type="ECO:0000313" key="4">
    <source>
        <dbReference type="EMBL" id="KAJ9645411.1"/>
    </source>
</evidence>
<evidence type="ECO:0000313" key="5">
    <source>
        <dbReference type="Proteomes" id="UP001172681"/>
    </source>
</evidence>
<sequence length="394" mass="42667">MIAKLPPNQEVKERVDTLITKLNQDLWQVNHKIWSNPELGFKEYKAHDTICDFLEAQGFTVTRHAHGIETAFEARSGSGGRLVNFNAEYDALPNIGHACGHNLIATSSLAAFLSLSFALRDFGIPGRTQLLGTPAEESGGGKVELLDAGAYKDVDVSLMAHGGPRRMGPLKPCDGIAGVRMVAREQIFCDFEGKNAHAGGNPWDGINALDAFVASYNNISMLRQQTNDTDRIHSAILEAPKAANIIPAQIRAMFTTRSQTLKSLKALTARVTKEKHYADIVINDTLCQRYKAHGDEYGLELEATSPEILTGSSDIGNISYALPTLHSMFAIPCPEGSYPHHPSFASAAGEEAAHGPALVVGKILALLGWDAITDDGFYEKVKSDWLKSVSDTPA</sequence>
<feature type="domain" description="Peptidase M20 dimerisation" evidence="3">
    <location>
        <begin position="190"/>
        <end position="273"/>
    </location>
</feature>
<dbReference type="InterPro" id="IPR002933">
    <property type="entry name" value="Peptidase_M20"/>
</dbReference>
<dbReference type="GO" id="GO:0016805">
    <property type="term" value="F:dipeptidase activity"/>
    <property type="evidence" value="ECO:0007669"/>
    <property type="project" value="InterPro"/>
</dbReference>
<dbReference type="InterPro" id="IPR052030">
    <property type="entry name" value="Peptidase_M20/M20A_hydrolases"/>
</dbReference>
<dbReference type="SUPFAM" id="SSF55031">
    <property type="entry name" value="Bacterial exopeptidase dimerisation domain"/>
    <property type="match status" value="1"/>
</dbReference>
<evidence type="ECO:0000256" key="2">
    <source>
        <dbReference type="PIRNR" id="PIRNR037226"/>
    </source>
</evidence>
<evidence type="ECO:0000259" key="3">
    <source>
        <dbReference type="Pfam" id="PF07687"/>
    </source>
</evidence>
<name>A0AA39D2E5_9EURO</name>
<dbReference type="Proteomes" id="UP001172681">
    <property type="component" value="Unassembled WGS sequence"/>
</dbReference>
<dbReference type="FunFam" id="3.30.70.360:FF:000004">
    <property type="entry name" value="Peptidase M20 domain-containing protein 2"/>
    <property type="match status" value="1"/>
</dbReference>
<evidence type="ECO:0000256" key="1">
    <source>
        <dbReference type="ARBA" id="ARBA00006247"/>
    </source>
</evidence>
<comment type="similarity">
    <text evidence="1 2">Belongs to the peptidase M20A family.</text>
</comment>
<dbReference type="EMBL" id="JAPDRN010000004">
    <property type="protein sequence ID" value="KAJ9645411.1"/>
    <property type="molecule type" value="Genomic_DNA"/>
</dbReference>
<dbReference type="Pfam" id="PF01546">
    <property type="entry name" value="Peptidase_M20"/>
    <property type="match status" value="1"/>
</dbReference>
<proteinExistence type="inferred from homology"/>
<accession>A0AA39D2E5</accession>